<dbReference type="Proteomes" id="UP000067683">
    <property type="component" value="Chromosome"/>
</dbReference>
<gene>
    <name evidence="3" type="ORF">AUC31_12680</name>
</gene>
<protein>
    <recommendedName>
        <fullName evidence="5">OmpH family outer membrane protein</fullName>
    </recommendedName>
</protein>
<evidence type="ECO:0000256" key="1">
    <source>
        <dbReference type="SAM" id="Coils"/>
    </source>
</evidence>
<keyword evidence="1" id="KW-0175">Coiled coil</keyword>
<feature type="signal peptide" evidence="2">
    <location>
        <begin position="1"/>
        <end position="25"/>
    </location>
</feature>
<reference evidence="3" key="1">
    <citation type="submission" date="2016-01" db="EMBL/GenBank/DDBJ databases">
        <title>Complete genome of Planococcus rifietoensis type strain M8.</title>
        <authorList>
            <person name="See-Too W.S."/>
        </authorList>
    </citation>
    <scope>NUCLEOTIDE SEQUENCE [LARGE SCALE GENOMIC DNA]</scope>
    <source>
        <strain evidence="3">M8</strain>
    </source>
</reference>
<keyword evidence="2" id="KW-0732">Signal</keyword>
<name>A0A0U2XIK4_9BACL</name>
<dbReference type="OrthoDB" id="2861041at2"/>
<dbReference type="STRING" id="200991.AUC31_12680"/>
<organism evidence="3 4">
    <name type="scientific">Planococcus rifietoensis</name>
    <dbReference type="NCBI Taxonomy" id="200991"/>
    <lineage>
        <taxon>Bacteria</taxon>
        <taxon>Bacillati</taxon>
        <taxon>Bacillota</taxon>
        <taxon>Bacilli</taxon>
        <taxon>Bacillales</taxon>
        <taxon>Caryophanaceae</taxon>
        <taxon>Planococcus</taxon>
    </lineage>
</organism>
<evidence type="ECO:0008006" key="5">
    <source>
        <dbReference type="Google" id="ProtNLM"/>
    </source>
</evidence>
<evidence type="ECO:0000313" key="3">
    <source>
        <dbReference type="EMBL" id="ALS76000.1"/>
    </source>
</evidence>
<feature type="coiled-coil region" evidence="1">
    <location>
        <begin position="58"/>
        <end position="120"/>
    </location>
</feature>
<accession>A0A0U2XIK4</accession>
<dbReference type="KEGG" id="prt:AUC31_12680"/>
<dbReference type="RefSeq" id="WP_058382703.1">
    <property type="nucleotide sequence ID" value="NZ_CP013659.2"/>
</dbReference>
<proteinExistence type="predicted"/>
<keyword evidence="4" id="KW-1185">Reference proteome</keyword>
<feature type="chain" id="PRO_5006834296" description="OmpH family outer membrane protein" evidence="2">
    <location>
        <begin position="26"/>
        <end position="156"/>
    </location>
</feature>
<evidence type="ECO:0000313" key="4">
    <source>
        <dbReference type="Proteomes" id="UP000067683"/>
    </source>
</evidence>
<dbReference type="AlphaFoldDB" id="A0A0U2XIK4"/>
<sequence length="156" mass="17202">MFKKSIAAITLSFLMILSLANGAFAEELLVVSEVPYYEIEEGMSEEIQAAIKDINSVNAKIEAEIVKNQEKAAELHEEYVNNLASEEDEAKQAELTANYEEEIAQLIKALQKKAEEITLEGIERATASGVVADIVLVEEDFADKTAKIDPIIVVAW</sequence>
<dbReference type="EMBL" id="CP013659">
    <property type="protein sequence ID" value="ALS76000.1"/>
    <property type="molecule type" value="Genomic_DNA"/>
</dbReference>
<evidence type="ECO:0000256" key="2">
    <source>
        <dbReference type="SAM" id="SignalP"/>
    </source>
</evidence>